<dbReference type="SUPFAM" id="SSF52317">
    <property type="entry name" value="Class I glutamine amidotransferase-like"/>
    <property type="match status" value="1"/>
</dbReference>
<name>A0A6M1SY02_9BACT</name>
<dbReference type="GO" id="GO:0005829">
    <property type="term" value="C:cytosol"/>
    <property type="evidence" value="ECO:0007669"/>
    <property type="project" value="TreeGrafter"/>
</dbReference>
<dbReference type="PANTHER" id="PTHR43235:SF1">
    <property type="entry name" value="GLUTAMINE AMIDOTRANSFERASE PB2B2.05-RELATED"/>
    <property type="match status" value="1"/>
</dbReference>
<comment type="caution">
    <text evidence="2">The sequence shown here is derived from an EMBL/GenBank/DDBJ whole genome shotgun (WGS) entry which is preliminary data.</text>
</comment>
<dbReference type="CDD" id="cd01745">
    <property type="entry name" value="GATase1_2"/>
    <property type="match status" value="1"/>
</dbReference>
<protein>
    <submittedName>
        <fullName evidence="2">Type 1 glutamine amidotransferase</fullName>
    </submittedName>
</protein>
<keyword evidence="1" id="KW-0812">Transmembrane</keyword>
<reference evidence="2 3" key="1">
    <citation type="submission" date="2020-02" db="EMBL/GenBank/DDBJ databases">
        <title>Balneolaceae bacterium YR4-1, complete genome.</title>
        <authorList>
            <person name="Li Y."/>
            <person name="Wu S."/>
        </authorList>
    </citation>
    <scope>NUCLEOTIDE SEQUENCE [LARGE SCALE GENOMIC DNA]</scope>
    <source>
        <strain evidence="2 3">YR4-1</strain>
    </source>
</reference>
<dbReference type="GO" id="GO:0016740">
    <property type="term" value="F:transferase activity"/>
    <property type="evidence" value="ECO:0007669"/>
    <property type="project" value="UniProtKB-KW"/>
</dbReference>
<proteinExistence type="predicted"/>
<dbReference type="Proteomes" id="UP000473278">
    <property type="component" value="Unassembled WGS sequence"/>
</dbReference>
<keyword evidence="2" id="KW-0808">Transferase</keyword>
<dbReference type="RefSeq" id="WP_165140020.1">
    <property type="nucleotide sequence ID" value="NZ_JAALLT010000002.1"/>
</dbReference>
<dbReference type="PANTHER" id="PTHR43235">
    <property type="entry name" value="GLUTAMINE AMIDOTRANSFERASE PB2B2.05-RELATED"/>
    <property type="match status" value="1"/>
</dbReference>
<keyword evidence="1" id="KW-0472">Membrane</keyword>
<accession>A0A6M1SY02</accession>
<evidence type="ECO:0000313" key="2">
    <source>
        <dbReference type="EMBL" id="NGP76024.1"/>
    </source>
</evidence>
<dbReference type="PROSITE" id="PS51273">
    <property type="entry name" value="GATASE_TYPE_1"/>
    <property type="match status" value="1"/>
</dbReference>
<feature type="transmembrane region" description="Helical" evidence="1">
    <location>
        <begin position="87"/>
        <end position="107"/>
    </location>
</feature>
<organism evidence="2 3">
    <name type="scientific">Halalkalibaculum roseum</name>
    <dbReference type="NCBI Taxonomy" id="2709311"/>
    <lineage>
        <taxon>Bacteria</taxon>
        <taxon>Pseudomonadati</taxon>
        <taxon>Balneolota</taxon>
        <taxon>Balneolia</taxon>
        <taxon>Balneolales</taxon>
        <taxon>Balneolaceae</taxon>
        <taxon>Halalkalibaculum</taxon>
    </lineage>
</organism>
<dbReference type="EMBL" id="JAALLT010000002">
    <property type="protein sequence ID" value="NGP76024.1"/>
    <property type="molecule type" value="Genomic_DNA"/>
</dbReference>
<dbReference type="InterPro" id="IPR044668">
    <property type="entry name" value="PuuD-like"/>
</dbReference>
<evidence type="ECO:0000256" key="1">
    <source>
        <dbReference type="SAM" id="Phobius"/>
    </source>
</evidence>
<keyword evidence="2" id="KW-0315">Glutamine amidotransferase</keyword>
<gene>
    <name evidence="2" type="ORF">G3570_05245</name>
</gene>
<keyword evidence="3" id="KW-1185">Reference proteome</keyword>
<evidence type="ECO:0000313" key="3">
    <source>
        <dbReference type="Proteomes" id="UP000473278"/>
    </source>
</evidence>
<dbReference type="Pfam" id="PF07722">
    <property type="entry name" value="Peptidase_C26"/>
    <property type="match status" value="1"/>
</dbReference>
<dbReference type="GO" id="GO:0016811">
    <property type="term" value="F:hydrolase activity, acting on carbon-nitrogen (but not peptide) bonds, in linear amides"/>
    <property type="evidence" value="ECO:0007669"/>
    <property type="project" value="InterPro"/>
</dbReference>
<dbReference type="Gene3D" id="3.40.50.880">
    <property type="match status" value="1"/>
</dbReference>
<dbReference type="InterPro" id="IPR011697">
    <property type="entry name" value="Peptidase_C26"/>
</dbReference>
<sequence>MSKRKPKIAVTGPDKGGTSAWLFTRLAVWLQGGKAVRITPSNPQRGIELDALILGGGADINPERYGQSLLDDLPGKNRPKPRGSRQWFFRIISFLIFPILFLIRKLFSTKSPTLDEARDEIEVELLEYALKKGIPILGICRGAQLINVHFGGNLHQDIDTFYREIPKVNTIWPEKKVEIKNGSRLEGVLKTTGLWVNALHHQAVDRIGDSLEVVAREATGIAQAIENPQHEFLIGVQWHPEYMPQIPRQRALFKALVKSAKQGIGK</sequence>
<dbReference type="AlphaFoldDB" id="A0A6M1SY02"/>
<dbReference type="InterPro" id="IPR029062">
    <property type="entry name" value="Class_I_gatase-like"/>
</dbReference>
<keyword evidence="1" id="KW-1133">Transmembrane helix</keyword>